<evidence type="ECO:0000313" key="5">
    <source>
        <dbReference type="Proteomes" id="UP000434052"/>
    </source>
</evidence>
<feature type="region of interest" description="Disordered" evidence="2">
    <location>
        <begin position="1080"/>
        <end position="1102"/>
    </location>
</feature>
<evidence type="ECO:0000256" key="2">
    <source>
        <dbReference type="SAM" id="MobiDB-lite"/>
    </source>
</evidence>
<feature type="compositionally biased region" description="Basic and acidic residues" evidence="2">
    <location>
        <begin position="165"/>
        <end position="174"/>
    </location>
</feature>
<dbReference type="OrthoDB" id="9764467at2"/>
<comment type="caution">
    <text evidence="4">The sequence shown here is derived from an EMBL/GenBank/DDBJ whole genome shotgun (WGS) entry which is preliminary data.</text>
</comment>
<feature type="domain" description="YhaN AAA" evidence="3">
    <location>
        <begin position="207"/>
        <end position="411"/>
    </location>
</feature>
<sequence>MPAGPARARARRQGLRTGGSRGPPRVHAVRAHGRGALGHGRRRRSRRSRARGGGVHLARSVRAGAGARREPCLGLPGCADRELRGACGVAEGCGRGRGTGAEHGGRGIARQRLDREGSCGDRAGDRLRGAGAQRHAAGRSAAIRGAMRGRRRGLCAAGSGPDPAHIQDRADRRVPPGPGRSGGATAHHARGAGHRAAAADRAGGGLMHIRTLDLRAFGPFTDKVLQFGDAGTGLHLLYGPNEAGKSSALQALGDFFFGIHPQTPYNFLHDYKKLAINAELGVNGRAVTATRYKRTKNDLVDGKNQPIDEEWWRRAVLGGFERTFFGQMFAIGHETLREGTRGLLEGGGALGETLFAAASGIANLRTVLEELDKERDAIFKKNGQVQPVAVLTNAIHALQKEQQEVIASADEYAERQASLKALQRKRDEAAEQLEEFGMEVARLQRRLSAMELSVRRRRLLEELAAFAEVRTLPEDFRERRVVAENALQTAADRMLEAQERRERIEESLGAIIVDAGVQDEAAAIEALRMELAQHVKAMADTKALEQERDRIAYSVRELLDSLGGGLSPEDAAARRLPRAERNRITTLAEQRQALVATEESANEARTEARTALSRAEDALTAAAMPCDTTELVAGLDLAANHGDIESRIAELSRRIKDERRRIAENFARLALRGVGGTVAPTVDDLPAMPLPAADTVQQFDTALTEAENALRREEDEVARVTNELDGKRRELERVRRGGDLPSHEDLEAARRLRDASWDLIRRRWVDNDRKEADVWRLLDELREVGIDAPRPDSISRALADGFKEAMERADSVADALWQGARQLAVVLELEAEAERLGDELCAAQSRRDDVAEALEQLRVQWTSVWQPAGIAAGRPREMASVLQRAVSLRDRLTALRDEELALSGLTEERDRIRTLLERGLEQAGVTAAPDRTVTALVARARRVVDEAAELGRARRTFEETISTNKAALETSEGKAKCASEDMAAWRREWAAAVAPLGLGADASTDEVRAYVEAIESACVRLADAADKTRRIDSMREDFEDYAARVRAVAERVAPDFARETAVETMILELSRRRKESAEAAAERKRLEEQRGDAAAEYESASRARETAEKQLAVLVGEAGCNEVRELPNLEEQSRRKLELERELAALERELAVHAGGEALERFIEDTLALDRDQLAGRLEQARSEQSALNDSRDEYLRKITLAEGELAAMQGESKAAEIRQQIAAEAARLQDVVDRYVRLTIAAQALRKEMERYRRDNQGPVLQAAGAYFQTMTRGSFRGLEADYDEKGDPVLTGVRPDGEKIGVPAMSDGSRDQLYLALRLGALDGFLGRNEPLPFIVDDVLVHFDDARSESTLAVLAELARRTQVIFFTHHEHLVGLARNAVPAELLSVQSL</sequence>
<accession>A0A6P1ZJ90</accession>
<keyword evidence="1" id="KW-0175">Coiled coil</keyword>
<organism evidence="4 5">
    <name type="scientific">Oceanidesulfovibrio marinus</name>
    <dbReference type="NCBI Taxonomy" id="370038"/>
    <lineage>
        <taxon>Bacteria</taxon>
        <taxon>Pseudomonadati</taxon>
        <taxon>Thermodesulfobacteriota</taxon>
        <taxon>Desulfovibrionia</taxon>
        <taxon>Desulfovibrionales</taxon>
        <taxon>Desulfovibrionaceae</taxon>
        <taxon>Oceanidesulfovibrio</taxon>
    </lineage>
</organism>
<name>A0A6P1ZJ90_9BACT</name>
<gene>
    <name evidence="4" type="ORF">DQK91_10520</name>
</gene>
<feature type="compositionally biased region" description="Basic residues" evidence="2">
    <location>
        <begin position="27"/>
        <end position="50"/>
    </location>
</feature>
<dbReference type="EMBL" id="QMIF01000006">
    <property type="protein sequence ID" value="TVM33656.1"/>
    <property type="molecule type" value="Genomic_DNA"/>
</dbReference>
<feature type="coiled-coil region" evidence="1">
    <location>
        <begin position="412"/>
        <end position="453"/>
    </location>
</feature>
<evidence type="ECO:0000259" key="3">
    <source>
        <dbReference type="Pfam" id="PF13514"/>
    </source>
</evidence>
<reference evidence="4 5" key="1">
    <citation type="submission" date="2018-06" db="EMBL/GenBank/DDBJ databases">
        <title>Complete genome of Desulfovibrio marinus P48SEP.</title>
        <authorList>
            <person name="Crispim J.S."/>
            <person name="Vidigal P.M.P."/>
            <person name="Silva L.C.F."/>
            <person name="Araujo L.C."/>
            <person name="Laguardia C.N."/>
            <person name="Dias R.S."/>
            <person name="Sousa M.P."/>
            <person name="Paula S.O."/>
            <person name="Silva C."/>
        </authorList>
    </citation>
    <scope>NUCLEOTIDE SEQUENCE [LARGE SCALE GENOMIC DNA]</scope>
    <source>
        <strain evidence="4 5">P48SEP</strain>
    </source>
</reference>
<dbReference type="Pfam" id="PF13514">
    <property type="entry name" value="AAA_27"/>
    <property type="match status" value="1"/>
</dbReference>
<feature type="compositionally biased region" description="Basic and acidic residues" evidence="2">
    <location>
        <begin position="111"/>
        <end position="128"/>
    </location>
</feature>
<dbReference type="SUPFAM" id="SSF52540">
    <property type="entry name" value="P-loop containing nucleoside triphosphate hydrolases"/>
    <property type="match status" value="1"/>
</dbReference>
<feature type="region of interest" description="Disordered" evidence="2">
    <location>
        <begin position="98"/>
        <end position="200"/>
    </location>
</feature>
<evidence type="ECO:0000256" key="1">
    <source>
        <dbReference type="SAM" id="Coils"/>
    </source>
</evidence>
<feature type="compositionally biased region" description="Low complexity" evidence="2">
    <location>
        <begin position="129"/>
        <end position="146"/>
    </location>
</feature>
<proteinExistence type="predicted"/>
<dbReference type="InterPro" id="IPR027417">
    <property type="entry name" value="P-loop_NTPase"/>
</dbReference>
<dbReference type="PANTHER" id="PTHR41259">
    <property type="entry name" value="DOUBLE-STRAND BREAK REPAIR RAD50 ATPASE, PUTATIVE-RELATED"/>
    <property type="match status" value="1"/>
</dbReference>
<dbReference type="Proteomes" id="UP000434052">
    <property type="component" value="Unassembled WGS sequence"/>
</dbReference>
<feature type="coiled-coil region" evidence="1">
    <location>
        <begin position="1178"/>
        <end position="1212"/>
    </location>
</feature>
<evidence type="ECO:0000313" key="4">
    <source>
        <dbReference type="EMBL" id="TVM33656.1"/>
    </source>
</evidence>
<dbReference type="Gene3D" id="3.40.50.300">
    <property type="entry name" value="P-loop containing nucleotide triphosphate hydrolases"/>
    <property type="match status" value="2"/>
</dbReference>
<dbReference type="InterPro" id="IPR038734">
    <property type="entry name" value="YhaN_AAA"/>
</dbReference>
<feature type="coiled-coil region" evidence="1">
    <location>
        <begin position="480"/>
        <end position="507"/>
    </location>
</feature>
<feature type="region of interest" description="Disordered" evidence="2">
    <location>
        <begin position="1"/>
        <end position="57"/>
    </location>
</feature>
<protein>
    <recommendedName>
        <fullName evidence="3">YhaN AAA domain-containing protein</fullName>
    </recommendedName>
</protein>
<dbReference type="PANTHER" id="PTHR41259:SF1">
    <property type="entry name" value="DOUBLE-STRAND BREAK REPAIR RAD50 ATPASE, PUTATIVE-RELATED"/>
    <property type="match status" value="1"/>
</dbReference>
<feature type="coiled-coil region" evidence="1">
    <location>
        <begin position="696"/>
        <end position="737"/>
    </location>
</feature>